<proteinExistence type="predicted"/>
<dbReference type="AlphaFoldDB" id="A0AAD1SV35"/>
<dbReference type="Proteomes" id="UP001295444">
    <property type="component" value="Chromosome 08"/>
</dbReference>
<feature type="compositionally biased region" description="Basic and acidic residues" evidence="1">
    <location>
        <begin position="156"/>
        <end position="165"/>
    </location>
</feature>
<organism evidence="2 3">
    <name type="scientific">Pelobates cultripes</name>
    <name type="common">Western spadefoot toad</name>
    <dbReference type="NCBI Taxonomy" id="61616"/>
    <lineage>
        <taxon>Eukaryota</taxon>
        <taxon>Metazoa</taxon>
        <taxon>Chordata</taxon>
        <taxon>Craniata</taxon>
        <taxon>Vertebrata</taxon>
        <taxon>Euteleostomi</taxon>
        <taxon>Amphibia</taxon>
        <taxon>Batrachia</taxon>
        <taxon>Anura</taxon>
        <taxon>Pelobatoidea</taxon>
        <taxon>Pelobatidae</taxon>
        <taxon>Pelobates</taxon>
    </lineage>
</organism>
<accession>A0AAD1SV35</accession>
<evidence type="ECO:0000313" key="3">
    <source>
        <dbReference type="Proteomes" id="UP001295444"/>
    </source>
</evidence>
<protein>
    <submittedName>
        <fullName evidence="2">Uncharacterized protein</fullName>
    </submittedName>
</protein>
<feature type="region of interest" description="Disordered" evidence="1">
    <location>
        <begin position="42"/>
        <end position="70"/>
    </location>
</feature>
<feature type="region of interest" description="Disordered" evidence="1">
    <location>
        <begin position="87"/>
        <end position="204"/>
    </location>
</feature>
<reference evidence="2" key="1">
    <citation type="submission" date="2022-03" db="EMBL/GenBank/DDBJ databases">
        <authorList>
            <person name="Alioto T."/>
            <person name="Alioto T."/>
            <person name="Gomez Garrido J."/>
        </authorList>
    </citation>
    <scope>NUCLEOTIDE SEQUENCE</scope>
</reference>
<feature type="compositionally biased region" description="Polar residues" evidence="1">
    <location>
        <begin position="98"/>
        <end position="111"/>
    </location>
</feature>
<gene>
    <name evidence="2" type="ORF">PECUL_23A060724</name>
</gene>
<evidence type="ECO:0000313" key="2">
    <source>
        <dbReference type="EMBL" id="CAH2311766.1"/>
    </source>
</evidence>
<dbReference type="EMBL" id="OW240919">
    <property type="protein sequence ID" value="CAH2311766.1"/>
    <property type="molecule type" value="Genomic_DNA"/>
</dbReference>
<feature type="compositionally biased region" description="Polar residues" evidence="1">
    <location>
        <begin position="127"/>
        <end position="152"/>
    </location>
</feature>
<keyword evidence="3" id="KW-1185">Reference proteome</keyword>
<name>A0AAD1SV35_PELCU</name>
<evidence type="ECO:0000256" key="1">
    <source>
        <dbReference type="SAM" id="MobiDB-lite"/>
    </source>
</evidence>
<sequence>MDIESEAGSGCGEEWNACAFHKHYVRSCDRTIQEMSIESEIMRSTDETGSRRCKQPPCEDTTSNQKEGSAGHNCRTVLINTACKATTTPAQEGENRQETPQQTQGTAESQNPPGPFILPDNAEVQITAESSPTADTSPRSKQVTSSDTRTQKPTPPHRDAEKQDTQESSQRLRLAPRGDRISTGSGIGSAEHSSLQQDFFTHPAHQLNLKYQSLS</sequence>